<evidence type="ECO:0000256" key="5">
    <source>
        <dbReference type="HAMAP-Rule" id="MF_00050"/>
    </source>
</evidence>
<dbReference type="InterPro" id="IPR001816">
    <property type="entry name" value="Transl_elong_EFTs/EF1B"/>
</dbReference>
<evidence type="ECO:0000256" key="4">
    <source>
        <dbReference type="ARBA" id="ARBA00022917"/>
    </source>
</evidence>
<gene>
    <name evidence="5 9" type="primary">tsf</name>
    <name evidence="9" type="ORF">ATZ36_15945</name>
</gene>
<feature type="region of interest" description="Involved in Mg(2+) ion dislocation from EF-Tu" evidence="5">
    <location>
        <begin position="80"/>
        <end position="83"/>
    </location>
</feature>
<reference evidence="9 10" key="1">
    <citation type="submission" date="2015-11" db="EMBL/GenBank/DDBJ databases">
        <title>Evidence for parallel genomic evolution in an endosymbiosis of termite gut flagellates.</title>
        <authorList>
            <person name="Zheng H."/>
        </authorList>
    </citation>
    <scope>NUCLEOTIDE SEQUENCE [LARGE SCALE GENOMIC DNA]</scope>
    <source>
        <strain evidence="9 10">CET450</strain>
    </source>
</reference>
<keyword evidence="10" id="KW-1185">Reference proteome</keyword>
<comment type="caution">
    <text evidence="9">The sequence shown here is derived from an EMBL/GenBank/DDBJ whole genome shotgun (WGS) entry which is preliminary data.</text>
</comment>
<dbReference type="Proteomes" id="UP000095237">
    <property type="component" value="Unassembled WGS sequence"/>
</dbReference>
<comment type="similarity">
    <text evidence="1 5 6">Belongs to the EF-Ts family.</text>
</comment>
<proteinExistence type="inferred from homology"/>
<protein>
    <recommendedName>
        <fullName evidence="2 5">Elongation factor Ts</fullName>
        <shortName evidence="5">EF-Ts</shortName>
    </recommendedName>
</protein>
<dbReference type="PROSITE" id="PS01127">
    <property type="entry name" value="EF_TS_2"/>
    <property type="match status" value="1"/>
</dbReference>
<dbReference type="FunFam" id="1.10.286.20:FF:000001">
    <property type="entry name" value="Elongation factor Ts"/>
    <property type="match status" value="1"/>
</dbReference>
<evidence type="ECO:0000256" key="3">
    <source>
        <dbReference type="ARBA" id="ARBA00022768"/>
    </source>
</evidence>
<accession>A0A1E5IKX7</accession>
<keyword evidence="3 5" id="KW-0251">Elongation factor</keyword>
<dbReference type="PANTHER" id="PTHR11741:SF0">
    <property type="entry name" value="ELONGATION FACTOR TS, MITOCHONDRIAL"/>
    <property type="match status" value="1"/>
</dbReference>
<name>A0A1E5IKX7_ENDTX</name>
<evidence type="ECO:0000313" key="9">
    <source>
        <dbReference type="EMBL" id="OEG71150.1"/>
    </source>
</evidence>
<dbReference type="FunFam" id="1.10.8.10:FF:000001">
    <property type="entry name" value="Elongation factor Ts"/>
    <property type="match status" value="1"/>
</dbReference>
<dbReference type="GO" id="GO:0003746">
    <property type="term" value="F:translation elongation factor activity"/>
    <property type="evidence" value="ECO:0007669"/>
    <property type="project" value="UniProtKB-UniRule"/>
</dbReference>
<evidence type="ECO:0000256" key="7">
    <source>
        <dbReference type="RuleBase" id="RU000643"/>
    </source>
</evidence>
<dbReference type="CDD" id="cd14275">
    <property type="entry name" value="UBA_EF-Ts"/>
    <property type="match status" value="1"/>
</dbReference>
<dbReference type="PANTHER" id="PTHR11741">
    <property type="entry name" value="ELONGATION FACTOR TS"/>
    <property type="match status" value="1"/>
</dbReference>
<dbReference type="InterPro" id="IPR036402">
    <property type="entry name" value="EF-Ts_dimer_sf"/>
</dbReference>
<dbReference type="SUPFAM" id="SSF46934">
    <property type="entry name" value="UBA-like"/>
    <property type="match status" value="1"/>
</dbReference>
<dbReference type="Gene3D" id="1.10.8.10">
    <property type="entry name" value="DNA helicase RuvA subunit, C-terminal domain"/>
    <property type="match status" value="1"/>
</dbReference>
<evidence type="ECO:0000313" key="10">
    <source>
        <dbReference type="Proteomes" id="UP000095237"/>
    </source>
</evidence>
<dbReference type="SUPFAM" id="SSF54713">
    <property type="entry name" value="Elongation factor Ts (EF-Ts), dimerisation domain"/>
    <property type="match status" value="1"/>
</dbReference>
<dbReference type="Gene3D" id="3.30.479.20">
    <property type="entry name" value="Elongation factor Ts, dimerisation domain"/>
    <property type="match status" value="1"/>
</dbReference>
<comment type="subcellular location">
    <subcellularLocation>
        <location evidence="5 7">Cytoplasm</location>
    </subcellularLocation>
</comment>
<evidence type="ECO:0000259" key="8">
    <source>
        <dbReference type="Pfam" id="PF00889"/>
    </source>
</evidence>
<dbReference type="EMBL" id="LNVX01000228">
    <property type="protein sequence ID" value="OEG71150.1"/>
    <property type="molecule type" value="Genomic_DNA"/>
</dbReference>
<sequence>MMSTELVARLREMTSAGIMDCRNALKESGNDVDKACQWLREKGIASAVKKAGRSAKQGLVQSYIHGSGTLGVLIEVNCETDFVAKTGDFQNLVKEVAMQVAAAAPNYVSREQVPAGILETEKKIYKAQLKEEGKPEKVYDKIIEGKIEKFYSQVCLYDQVYIRDASGKETIKDLVANAIAKTGENIVIKRFARFKLGEE</sequence>
<dbReference type="AlphaFoldDB" id="A0A1E5IKX7"/>
<evidence type="ECO:0000256" key="2">
    <source>
        <dbReference type="ARBA" id="ARBA00016956"/>
    </source>
</evidence>
<dbReference type="NCBIfam" id="TIGR00116">
    <property type="entry name" value="tsf"/>
    <property type="match status" value="1"/>
</dbReference>
<organism evidence="9 10">
    <name type="scientific">Endomicrobium trichonymphae</name>
    <dbReference type="NCBI Taxonomy" id="1408204"/>
    <lineage>
        <taxon>Bacteria</taxon>
        <taxon>Pseudomonadati</taxon>
        <taxon>Elusimicrobiota</taxon>
        <taxon>Endomicrobiia</taxon>
        <taxon>Endomicrobiales</taxon>
        <taxon>Endomicrobiaceae</taxon>
        <taxon>Candidatus Endomicrobiellum</taxon>
    </lineage>
</organism>
<dbReference type="GO" id="GO:0005737">
    <property type="term" value="C:cytoplasm"/>
    <property type="evidence" value="ECO:0007669"/>
    <property type="project" value="UniProtKB-SubCell"/>
</dbReference>
<feature type="domain" description="Translation elongation factor EFTs/EF1B dimerisation" evidence="8">
    <location>
        <begin position="54"/>
        <end position="198"/>
    </location>
</feature>
<comment type="function">
    <text evidence="5 6">Associates with the EF-Tu.GDP complex and induces the exchange of GDP to GTP. It remains bound to the aminoacyl-tRNA.EF-Tu.GTP complex up to the GTP hydrolysis stage on the ribosome.</text>
</comment>
<dbReference type="Pfam" id="PF00889">
    <property type="entry name" value="EF_TS"/>
    <property type="match status" value="1"/>
</dbReference>
<keyword evidence="5" id="KW-0963">Cytoplasm</keyword>
<dbReference type="Gene3D" id="1.10.286.20">
    <property type="match status" value="1"/>
</dbReference>
<dbReference type="InterPro" id="IPR014039">
    <property type="entry name" value="Transl_elong_EFTs/EF1B_dimer"/>
</dbReference>
<dbReference type="InterPro" id="IPR018101">
    <property type="entry name" value="Transl_elong_Ts_CS"/>
</dbReference>
<dbReference type="InterPro" id="IPR009060">
    <property type="entry name" value="UBA-like_sf"/>
</dbReference>
<evidence type="ECO:0000256" key="6">
    <source>
        <dbReference type="RuleBase" id="RU000642"/>
    </source>
</evidence>
<keyword evidence="4 5" id="KW-0648">Protein biosynthesis</keyword>
<evidence type="ECO:0000256" key="1">
    <source>
        <dbReference type="ARBA" id="ARBA00005532"/>
    </source>
</evidence>
<dbReference type="HAMAP" id="MF_00050">
    <property type="entry name" value="EF_Ts"/>
    <property type="match status" value="1"/>
</dbReference>